<feature type="domain" description="Gamma-glutamylcyclotransferase AIG2-like" evidence="5">
    <location>
        <begin position="17"/>
        <end position="150"/>
    </location>
</feature>
<feature type="region of interest" description="Disordered" evidence="4">
    <location>
        <begin position="178"/>
        <end position="213"/>
    </location>
</feature>
<dbReference type="CDD" id="cd06661">
    <property type="entry name" value="GGCT_like"/>
    <property type="match status" value="1"/>
</dbReference>
<proteinExistence type="inferred from homology"/>
<keyword evidence="2" id="KW-0808">Transferase</keyword>
<dbReference type="InterPro" id="IPR045038">
    <property type="entry name" value="AIG2-like"/>
</dbReference>
<dbReference type="GO" id="GO:0016740">
    <property type="term" value="F:transferase activity"/>
    <property type="evidence" value="ECO:0007669"/>
    <property type="project" value="UniProtKB-KW"/>
</dbReference>
<comment type="similarity">
    <text evidence="1">Belongs to the gamma-glutamylcyclotransferase family.</text>
</comment>
<dbReference type="Proteomes" id="UP001274830">
    <property type="component" value="Unassembled WGS sequence"/>
</dbReference>
<evidence type="ECO:0000256" key="2">
    <source>
        <dbReference type="ARBA" id="ARBA00022679"/>
    </source>
</evidence>
<name>A0AAE1C667_9PEZI</name>
<evidence type="ECO:0000313" key="7">
    <source>
        <dbReference type="Proteomes" id="UP001274830"/>
    </source>
</evidence>
<dbReference type="EMBL" id="JAUTXT010000001">
    <property type="protein sequence ID" value="KAK3679639.1"/>
    <property type="molecule type" value="Genomic_DNA"/>
</dbReference>
<sequence>MASTSRQSTQGSGRSAFFYGTLMAPEVLHRVCHGSSSPDNPIFQTHNLKSHPAILPVHRRHRVKGADYPAILPHSTSTVRGTYVTGLTDADIWRLDIFEGNEYERRKVKCRLLTTVGDSIGDGNVEGEIVEAETYIWIAGAKALEEREWDFEEFRKEKMRFWVGGSEEFDEVDDAVASAENRKDGTGGRGANGHITTALEAEQAKDDVVRNAV</sequence>
<organism evidence="6 7">
    <name type="scientific">Recurvomyces mirabilis</name>
    <dbReference type="NCBI Taxonomy" id="574656"/>
    <lineage>
        <taxon>Eukaryota</taxon>
        <taxon>Fungi</taxon>
        <taxon>Dikarya</taxon>
        <taxon>Ascomycota</taxon>
        <taxon>Pezizomycotina</taxon>
        <taxon>Dothideomycetes</taxon>
        <taxon>Dothideomycetidae</taxon>
        <taxon>Mycosphaerellales</taxon>
        <taxon>Teratosphaeriaceae</taxon>
        <taxon>Recurvomyces</taxon>
    </lineage>
</organism>
<evidence type="ECO:0000256" key="1">
    <source>
        <dbReference type="ARBA" id="ARBA00008861"/>
    </source>
</evidence>
<dbReference type="PANTHER" id="PTHR31544">
    <property type="entry name" value="AIG2-LIKE PROTEIN D"/>
    <property type="match status" value="1"/>
</dbReference>
<comment type="caution">
    <text evidence="6">The sequence shown here is derived from an EMBL/GenBank/DDBJ whole genome shotgun (WGS) entry which is preliminary data.</text>
</comment>
<gene>
    <name evidence="6" type="ORF">LTR78_000014</name>
</gene>
<dbReference type="SUPFAM" id="SSF110857">
    <property type="entry name" value="Gamma-glutamyl cyclotransferase-like"/>
    <property type="match status" value="1"/>
</dbReference>
<accession>A0AAE1C667</accession>
<dbReference type="AlphaFoldDB" id="A0AAE1C667"/>
<dbReference type="PANTHER" id="PTHR31544:SF2">
    <property type="entry name" value="AIG2-LIKE PROTEIN D"/>
    <property type="match status" value="1"/>
</dbReference>
<keyword evidence="7" id="KW-1185">Reference proteome</keyword>
<dbReference type="Gene3D" id="3.10.490.10">
    <property type="entry name" value="Gamma-glutamyl cyclotransferase-like"/>
    <property type="match status" value="1"/>
</dbReference>
<protein>
    <recommendedName>
        <fullName evidence="3">Putative gamma-glutamylcyclotransferase</fullName>
    </recommendedName>
</protein>
<dbReference type="InterPro" id="IPR036568">
    <property type="entry name" value="GGCT-like_sf"/>
</dbReference>
<evidence type="ECO:0000259" key="5">
    <source>
        <dbReference type="Pfam" id="PF06094"/>
    </source>
</evidence>
<reference evidence="6" key="1">
    <citation type="submission" date="2023-07" db="EMBL/GenBank/DDBJ databases">
        <title>Black Yeasts Isolated from many extreme environments.</title>
        <authorList>
            <person name="Coleine C."/>
            <person name="Stajich J.E."/>
            <person name="Selbmann L."/>
        </authorList>
    </citation>
    <scope>NUCLEOTIDE SEQUENCE</scope>
    <source>
        <strain evidence="6">CCFEE 5485</strain>
    </source>
</reference>
<feature type="compositionally biased region" description="Basic and acidic residues" evidence="4">
    <location>
        <begin position="202"/>
        <end position="213"/>
    </location>
</feature>
<dbReference type="InterPro" id="IPR013024">
    <property type="entry name" value="GGCT-like"/>
</dbReference>
<evidence type="ECO:0000256" key="3">
    <source>
        <dbReference type="ARBA" id="ARBA00030602"/>
    </source>
</evidence>
<evidence type="ECO:0000313" key="6">
    <source>
        <dbReference type="EMBL" id="KAK3679639.1"/>
    </source>
</evidence>
<dbReference type="InterPro" id="IPR009288">
    <property type="entry name" value="AIG2-like_dom"/>
</dbReference>
<dbReference type="Pfam" id="PF06094">
    <property type="entry name" value="GGACT"/>
    <property type="match status" value="1"/>
</dbReference>
<evidence type="ECO:0000256" key="4">
    <source>
        <dbReference type="SAM" id="MobiDB-lite"/>
    </source>
</evidence>